<accession>A0A3B0RIN7</accession>
<evidence type="ECO:0008006" key="2">
    <source>
        <dbReference type="Google" id="ProtNLM"/>
    </source>
</evidence>
<name>A0A3B0RIN7_9ZZZZ</name>
<dbReference type="PANTHER" id="PTHR13617:SF14">
    <property type="entry name" value="PROTEIN ABHD18"/>
    <property type="match status" value="1"/>
</dbReference>
<sequence length="317" mass="33994">MHPVDRFAALMIKRGPRRLRIFPGGWGDAAGVQSLGDDSLFTEDTPDIVIAWRRTEVNGDHTVRDGRFETFVDVPPEARIACIRMIEPKSGTQRLCLLMAAWNDHGYDTRERLALELIKHGIGSVMLENPYYGDRRVTGPDEQPVATVADFARMGFGAVAEGRALVRYFSGEYAMGVSGYSMGGNISAVVGAAAGFPVAMAPLAASHSPGPVFLDGVISNGIQWDALGGRGQRSRLTEALGSVSVLRLPAPEWASAAVLVAGRSDGFIPASATKSLHQHWDGSELRVLGGGHATLLLRQRPAFADAIADSFDRVEAL</sequence>
<proteinExistence type="predicted"/>
<dbReference type="InterPro" id="IPR019149">
    <property type="entry name" value="ABHD18"/>
</dbReference>
<dbReference type="EMBL" id="UOEK01000015">
    <property type="protein sequence ID" value="VAV91682.1"/>
    <property type="molecule type" value="Genomic_DNA"/>
</dbReference>
<dbReference type="AlphaFoldDB" id="A0A3B0RIN7"/>
<dbReference type="Gene3D" id="3.40.50.1820">
    <property type="entry name" value="alpha/beta hydrolase"/>
    <property type="match status" value="1"/>
</dbReference>
<dbReference type="SUPFAM" id="SSF53474">
    <property type="entry name" value="alpha/beta-Hydrolases"/>
    <property type="match status" value="1"/>
</dbReference>
<dbReference type="InterPro" id="IPR029058">
    <property type="entry name" value="AB_hydrolase_fold"/>
</dbReference>
<evidence type="ECO:0000313" key="1">
    <source>
        <dbReference type="EMBL" id="VAV91682.1"/>
    </source>
</evidence>
<reference evidence="1" key="1">
    <citation type="submission" date="2018-06" db="EMBL/GenBank/DDBJ databases">
        <authorList>
            <person name="Zhirakovskaya E."/>
        </authorList>
    </citation>
    <scope>NUCLEOTIDE SEQUENCE</scope>
</reference>
<organism evidence="1">
    <name type="scientific">hydrothermal vent metagenome</name>
    <dbReference type="NCBI Taxonomy" id="652676"/>
    <lineage>
        <taxon>unclassified sequences</taxon>
        <taxon>metagenomes</taxon>
        <taxon>ecological metagenomes</taxon>
    </lineage>
</organism>
<dbReference type="PANTHER" id="PTHR13617">
    <property type="entry name" value="PROTEIN ABHD18"/>
    <property type="match status" value="1"/>
</dbReference>
<protein>
    <recommendedName>
        <fullName evidence="2">Abhydrolase domain-containing 18</fullName>
    </recommendedName>
</protein>
<gene>
    <name evidence="1" type="ORF">MNBD_ACTINO02-1752</name>
</gene>
<dbReference type="Pfam" id="PF09752">
    <property type="entry name" value="ABHD18"/>
    <property type="match status" value="2"/>
</dbReference>